<sequence>MAKIFDFNIFKLNSDIKLTNEQRTYIDKDIAVTNLKRLRIGLSITSIMEMVLILAYDLPRIKDINSSIREIYIYYLWLHSLIIIVCLLGFILLNLWSNINKTFSVKFIERVIYSTLGAILVLLALISGLDQITTGQILVFGINIIFSGLAILIKPPYENIIYTITFMTFITVMIFFQHSWNILISNVVNGSFFFVSALFLAKFIHNNQVSHIAKNIKLQDINRKLQYLSDYDYLTGIPNRRYFMKQLKDFGYNYDFASIRTYVVIVDIDYFKNINDTYGHLIGDYVLKAVAVVLKNNIKEQDLLARFGGEEFLILLSSINLEETKVICENLRRLIEQYTFNFEKNTIKITASFGISSIENITEVDFDKAYSHADKALYEAKRSGRNKVCIFNL</sequence>
<dbReference type="RefSeq" id="WP_183277318.1">
    <property type="nucleotide sequence ID" value="NZ_BLZR01000001.1"/>
</dbReference>
<feature type="transmembrane region" description="Helical" evidence="1">
    <location>
        <begin position="111"/>
        <end position="129"/>
    </location>
</feature>
<feature type="domain" description="GGDEF" evidence="2">
    <location>
        <begin position="259"/>
        <end position="393"/>
    </location>
</feature>
<keyword evidence="1" id="KW-0812">Transmembrane</keyword>
<organism evidence="3 4">
    <name type="scientific">Clostridium fungisolvens</name>
    <dbReference type="NCBI Taxonomy" id="1604897"/>
    <lineage>
        <taxon>Bacteria</taxon>
        <taxon>Bacillati</taxon>
        <taxon>Bacillota</taxon>
        <taxon>Clostridia</taxon>
        <taxon>Eubacteriales</taxon>
        <taxon>Clostridiaceae</taxon>
        <taxon>Clostridium</taxon>
    </lineage>
</organism>
<comment type="caution">
    <text evidence="3">The sequence shown here is derived from an EMBL/GenBank/DDBJ whole genome shotgun (WGS) entry which is preliminary data.</text>
</comment>
<dbReference type="InterPro" id="IPR029787">
    <property type="entry name" value="Nucleotide_cyclase"/>
</dbReference>
<dbReference type="GO" id="GO:1902201">
    <property type="term" value="P:negative regulation of bacterial-type flagellum-dependent cell motility"/>
    <property type="evidence" value="ECO:0007669"/>
    <property type="project" value="TreeGrafter"/>
</dbReference>
<dbReference type="PROSITE" id="PS50887">
    <property type="entry name" value="GGDEF"/>
    <property type="match status" value="1"/>
</dbReference>
<evidence type="ECO:0000259" key="2">
    <source>
        <dbReference type="PROSITE" id="PS50887"/>
    </source>
</evidence>
<dbReference type="SMART" id="SM00267">
    <property type="entry name" value="GGDEF"/>
    <property type="match status" value="1"/>
</dbReference>
<dbReference type="Pfam" id="PF00990">
    <property type="entry name" value="GGDEF"/>
    <property type="match status" value="1"/>
</dbReference>
<dbReference type="CDD" id="cd01949">
    <property type="entry name" value="GGDEF"/>
    <property type="match status" value="1"/>
</dbReference>
<keyword evidence="4" id="KW-1185">Reference proteome</keyword>
<feature type="transmembrane region" description="Helical" evidence="1">
    <location>
        <begin position="160"/>
        <end position="176"/>
    </location>
</feature>
<dbReference type="PANTHER" id="PTHR45138">
    <property type="entry name" value="REGULATORY COMPONENTS OF SENSORY TRANSDUCTION SYSTEM"/>
    <property type="match status" value="1"/>
</dbReference>
<dbReference type="InterPro" id="IPR043128">
    <property type="entry name" value="Rev_trsase/Diguanyl_cyclase"/>
</dbReference>
<dbReference type="EMBL" id="BLZR01000001">
    <property type="protein sequence ID" value="GFP75847.1"/>
    <property type="molecule type" value="Genomic_DNA"/>
</dbReference>
<proteinExistence type="predicted"/>
<dbReference type="AlphaFoldDB" id="A0A6V8SF74"/>
<accession>A0A6V8SF74</accession>
<dbReference type="GO" id="GO:0005886">
    <property type="term" value="C:plasma membrane"/>
    <property type="evidence" value="ECO:0007669"/>
    <property type="project" value="TreeGrafter"/>
</dbReference>
<evidence type="ECO:0000313" key="4">
    <source>
        <dbReference type="Proteomes" id="UP000580568"/>
    </source>
</evidence>
<gene>
    <name evidence="3" type="ORF">bsdtw1_01939</name>
</gene>
<feature type="transmembrane region" description="Helical" evidence="1">
    <location>
        <begin position="135"/>
        <end position="153"/>
    </location>
</feature>
<keyword evidence="1" id="KW-0472">Membrane</keyword>
<dbReference type="Proteomes" id="UP000580568">
    <property type="component" value="Unassembled WGS sequence"/>
</dbReference>
<feature type="transmembrane region" description="Helical" evidence="1">
    <location>
        <begin position="38"/>
        <end position="56"/>
    </location>
</feature>
<dbReference type="InterPro" id="IPR050469">
    <property type="entry name" value="Diguanylate_Cyclase"/>
</dbReference>
<protein>
    <recommendedName>
        <fullName evidence="2">GGDEF domain-containing protein</fullName>
    </recommendedName>
</protein>
<dbReference type="InterPro" id="IPR000160">
    <property type="entry name" value="GGDEF_dom"/>
</dbReference>
<dbReference type="SUPFAM" id="SSF55073">
    <property type="entry name" value="Nucleotide cyclase"/>
    <property type="match status" value="1"/>
</dbReference>
<keyword evidence="1" id="KW-1133">Transmembrane helix</keyword>
<dbReference type="GO" id="GO:0043709">
    <property type="term" value="P:cell adhesion involved in single-species biofilm formation"/>
    <property type="evidence" value="ECO:0007669"/>
    <property type="project" value="TreeGrafter"/>
</dbReference>
<evidence type="ECO:0000256" key="1">
    <source>
        <dbReference type="SAM" id="Phobius"/>
    </source>
</evidence>
<dbReference type="FunFam" id="3.30.70.270:FF:000001">
    <property type="entry name" value="Diguanylate cyclase domain protein"/>
    <property type="match status" value="1"/>
</dbReference>
<dbReference type="Gene3D" id="3.30.70.270">
    <property type="match status" value="1"/>
</dbReference>
<dbReference type="PANTHER" id="PTHR45138:SF9">
    <property type="entry name" value="DIGUANYLATE CYCLASE DGCM-RELATED"/>
    <property type="match status" value="1"/>
</dbReference>
<feature type="transmembrane region" description="Helical" evidence="1">
    <location>
        <begin position="182"/>
        <end position="204"/>
    </location>
</feature>
<feature type="transmembrane region" description="Helical" evidence="1">
    <location>
        <begin position="76"/>
        <end position="99"/>
    </location>
</feature>
<reference evidence="3 4" key="1">
    <citation type="submission" date="2020-07" db="EMBL/GenBank/DDBJ databases">
        <title>A new beta-1,3-glucan-decomposing anaerobic bacterium isolated from anoxic soil subjected to biological soil disinfestation.</title>
        <authorList>
            <person name="Ueki A."/>
            <person name="Tonouchi A."/>
        </authorList>
    </citation>
    <scope>NUCLEOTIDE SEQUENCE [LARGE SCALE GENOMIC DNA]</scope>
    <source>
        <strain evidence="3 4">TW1</strain>
    </source>
</reference>
<dbReference type="NCBIfam" id="TIGR00254">
    <property type="entry name" value="GGDEF"/>
    <property type="match status" value="1"/>
</dbReference>
<dbReference type="GO" id="GO:0052621">
    <property type="term" value="F:diguanylate cyclase activity"/>
    <property type="evidence" value="ECO:0007669"/>
    <property type="project" value="TreeGrafter"/>
</dbReference>
<evidence type="ECO:0000313" key="3">
    <source>
        <dbReference type="EMBL" id="GFP75847.1"/>
    </source>
</evidence>
<name>A0A6V8SF74_9CLOT</name>